<dbReference type="AlphaFoldDB" id="A0A1M3KWX3"/>
<proteinExistence type="inferred from homology"/>
<dbReference type="GO" id="GO:0006614">
    <property type="term" value="P:SRP-dependent cotranslational protein targeting to membrane"/>
    <property type="evidence" value="ECO:0007669"/>
    <property type="project" value="InterPro"/>
</dbReference>
<comment type="caution">
    <text evidence="11">The sequence shown here is derived from an EMBL/GenBank/DDBJ whole genome shotgun (WGS) entry which is preliminary data.</text>
</comment>
<dbReference type="InterPro" id="IPR013822">
    <property type="entry name" value="Signal_recog_particl_SRP54_hlx"/>
</dbReference>
<sequence>MFESLSEKLEEALKRIRGQSKITEENIGEALAEVRRALLDADVNFNVTKKFIDDVKEKSLGLEVKGNVLPGQLMIKLIHDELVALMGSTKSDIAVAAQAPTIIMVAGLQGSGKTTFCSKLAFMLKKKGRQPLLVACDIYRPAAIDQLKTLGQSISLPVFSKDDAKPLEIAQEAVQYAKKFGRDVVIVDTAGRLTIDEEMMQEVADLKSNLKPHEVLFVCDAMTGQDAVNTAQAFHERLELTGVVLTKLDGDTRGGAALSIRAVTGKPIKFVGVGEKVDALEPFYPERIASRILGMGDIITLVEKAQQQIDEKEAAKLEEKLKKNQFTFEDFLEQMRLIKKMGSLRDLLGMIPGMDKAMRNVQIDEKAFSRVEAMVLSMTIEERQNPRLLNGSRRKRIADGSGSSVQDVNRLIKQFEDMQKMMKNMTRGKMANMFGPQSPVRR</sequence>
<evidence type="ECO:0000256" key="8">
    <source>
        <dbReference type="ARBA" id="ARBA00048027"/>
    </source>
</evidence>
<keyword evidence="9" id="KW-0963">Cytoplasm</keyword>
<feature type="binding site" evidence="9">
    <location>
        <begin position="107"/>
        <end position="114"/>
    </location>
    <ligand>
        <name>GTP</name>
        <dbReference type="ChEBI" id="CHEBI:37565"/>
    </ligand>
</feature>
<protein>
    <recommendedName>
        <fullName evidence="9">Signal recognition particle protein</fullName>
        <ecNumber evidence="9">3.6.5.4</ecNumber>
    </recommendedName>
    <alternativeName>
        <fullName evidence="9">Fifty-four homolog</fullName>
    </alternativeName>
</protein>
<comment type="similarity">
    <text evidence="1 9">Belongs to the GTP-binding SRP family. SRP54 subfamily.</text>
</comment>
<keyword evidence="5 9" id="KW-0342">GTP-binding</keyword>
<dbReference type="GO" id="GO:0003924">
    <property type="term" value="F:GTPase activity"/>
    <property type="evidence" value="ECO:0007669"/>
    <property type="project" value="UniProtKB-UniRule"/>
</dbReference>
<dbReference type="InterPro" id="IPR036891">
    <property type="entry name" value="Signal_recog_part_SRP54_M_sf"/>
</dbReference>
<dbReference type="NCBIfam" id="TIGR00959">
    <property type="entry name" value="ffh"/>
    <property type="match status" value="1"/>
</dbReference>
<evidence type="ECO:0000256" key="7">
    <source>
        <dbReference type="ARBA" id="ARBA00023274"/>
    </source>
</evidence>
<dbReference type="FunFam" id="3.40.50.300:FF:000022">
    <property type="entry name" value="Signal recognition particle 54 kDa subunit"/>
    <property type="match status" value="1"/>
</dbReference>
<evidence type="ECO:0000256" key="6">
    <source>
        <dbReference type="ARBA" id="ARBA00023135"/>
    </source>
</evidence>
<dbReference type="EMBL" id="MKVH01000024">
    <property type="protein sequence ID" value="OJX56912.1"/>
    <property type="molecule type" value="Genomic_DNA"/>
</dbReference>
<dbReference type="GO" id="GO:0005525">
    <property type="term" value="F:GTP binding"/>
    <property type="evidence" value="ECO:0007669"/>
    <property type="project" value="UniProtKB-UniRule"/>
</dbReference>
<dbReference type="CDD" id="cd18539">
    <property type="entry name" value="SRP_G"/>
    <property type="match status" value="1"/>
</dbReference>
<evidence type="ECO:0000256" key="4">
    <source>
        <dbReference type="ARBA" id="ARBA00022884"/>
    </source>
</evidence>
<evidence type="ECO:0000256" key="2">
    <source>
        <dbReference type="ARBA" id="ARBA00022741"/>
    </source>
</evidence>
<dbReference type="InterPro" id="IPR004125">
    <property type="entry name" value="Signal_recog_particle_SRP54_M"/>
</dbReference>
<dbReference type="EC" id="3.6.5.4" evidence="9"/>
<comment type="domain">
    <text evidence="9">Composed of three domains: the N-terminal N domain, which is responsible for interactions with the ribosome, the central G domain, which binds GTP, and the C-terminal M domain, which binds the RNA and the signal sequence of the RNC.</text>
</comment>
<reference evidence="11 12" key="1">
    <citation type="submission" date="2016-09" db="EMBL/GenBank/DDBJ databases">
        <title>Genome-resolved meta-omics ties microbial dynamics to process performance in biotechnology for thiocyanate degradation.</title>
        <authorList>
            <person name="Kantor R.S."/>
            <person name="Huddy R.J."/>
            <person name="Iyer R."/>
            <person name="Thomas B.C."/>
            <person name="Brown C.T."/>
            <person name="Anantharaman K."/>
            <person name="Tringe S."/>
            <person name="Hettich R.L."/>
            <person name="Harrison S.T."/>
            <person name="Banfield J.F."/>
        </authorList>
    </citation>
    <scope>NUCLEOTIDE SEQUENCE [LARGE SCALE GENOMIC DNA]</scope>
    <source>
        <strain evidence="11">59-99</strain>
    </source>
</reference>
<dbReference type="SUPFAM" id="SSF52540">
    <property type="entry name" value="P-loop containing nucleoside triphosphate hydrolases"/>
    <property type="match status" value="1"/>
</dbReference>
<evidence type="ECO:0000256" key="9">
    <source>
        <dbReference type="HAMAP-Rule" id="MF_00306"/>
    </source>
</evidence>
<comment type="subcellular location">
    <subcellularLocation>
        <location evidence="9">Cytoplasm</location>
    </subcellularLocation>
    <text evidence="9">The SRP-RNC complex is targeted to the cytoplasmic membrane.</text>
</comment>
<organism evidence="11 12">
    <name type="scientific">Candidatus Kapaibacterium thiocyanatum</name>
    <dbReference type="NCBI Taxonomy" id="1895771"/>
    <lineage>
        <taxon>Bacteria</taxon>
        <taxon>Pseudomonadati</taxon>
        <taxon>Candidatus Kapaibacteriota</taxon>
        <taxon>Candidatus Kapaibacteriia</taxon>
        <taxon>Candidatus Kapaibacteriales</taxon>
        <taxon>Candidatus Kapaibacteriaceae</taxon>
        <taxon>Candidatus Kapaibacterium</taxon>
    </lineage>
</organism>
<dbReference type="Pfam" id="PF02881">
    <property type="entry name" value="SRP54_N"/>
    <property type="match status" value="1"/>
</dbReference>
<evidence type="ECO:0000313" key="12">
    <source>
        <dbReference type="Proteomes" id="UP000184233"/>
    </source>
</evidence>
<dbReference type="InterPro" id="IPR022941">
    <property type="entry name" value="SRP54"/>
</dbReference>
<keyword evidence="7 9" id="KW-0687">Ribonucleoprotein</keyword>
<dbReference type="SMART" id="SM00962">
    <property type="entry name" value="SRP54"/>
    <property type="match status" value="1"/>
</dbReference>
<dbReference type="Gene3D" id="1.10.260.30">
    <property type="entry name" value="Signal recognition particle, SRP54 subunit, M-domain"/>
    <property type="match status" value="1"/>
</dbReference>
<keyword evidence="2 9" id="KW-0547">Nucleotide-binding</keyword>
<dbReference type="SMART" id="SM00382">
    <property type="entry name" value="AAA"/>
    <property type="match status" value="1"/>
</dbReference>
<dbReference type="GO" id="GO:0008312">
    <property type="term" value="F:7S RNA binding"/>
    <property type="evidence" value="ECO:0007669"/>
    <property type="project" value="InterPro"/>
</dbReference>
<dbReference type="InterPro" id="IPR027417">
    <property type="entry name" value="P-loop_NTPase"/>
</dbReference>
<dbReference type="Proteomes" id="UP000184233">
    <property type="component" value="Unassembled WGS sequence"/>
</dbReference>
<keyword evidence="6 9" id="KW-0733">Signal recognition particle</keyword>
<evidence type="ECO:0000256" key="5">
    <source>
        <dbReference type="ARBA" id="ARBA00023134"/>
    </source>
</evidence>
<feature type="binding site" evidence="9">
    <location>
        <begin position="246"/>
        <end position="249"/>
    </location>
    <ligand>
        <name>GTP</name>
        <dbReference type="ChEBI" id="CHEBI:37565"/>
    </ligand>
</feature>
<dbReference type="Pfam" id="PF02978">
    <property type="entry name" value="SRP_SPB"/>
    <property type="match status" value="1"/>
</dbReference>
<dbReference type="PANTHER" id="PTHR11564:SF5">
    <property type="entry name" value="SIGNAL RECOGNITION PARTICLE SUBUNIT SRP54"/>
    <property type="match status" value="1"/>
</dbReference>
<dbReference type="SUPFAM" id="SSF47446">
    <property type="entry name" value="Signal peptide-binding domain"/>
    <property type="match status" value="1"/>
</dbReference>
<dbReference type="SMART" id="SM00963">
    <property type="entry name" value="SRP54_N"/>
    <property type="match status" value="1"/>
</dbReference>
<gene>
    <name evidence="9" type="primary">ffh</name>
    <name evidence="11" type="ORF">BGO89_10335</name>
</gene>
<accession>A0A1M3KWX3</accession>
<dbReference type="InterPro" id="IPR000897">
    <property type="entry name" value="SRP54_GTPase_dom"/>
</dbReference>
<keyword evidence="3 9" id="KW-0378">Hydrolase</keyword>
<comment type="subunit">
    <text evidence="9">Part of the signal recognition particle protein translocation system, which is composed of SRP and FtsY.</text>
</comment>
<dbReference type="PROSITE" id="PS00300">
    <property type="entry name" value="SRP54"/>
    <property type="match status" value="1"/>
</dbReference>
<dbReference type="HAMAP" id="MF_00306">
    <property type="entry name" value="SRP54"/>
    <property type="match status" value="1"/>
</dbReference>
<dbReference type="InterPro" id="IPR004780">
    <property type="entry name" value="SRP"/>
</dbReference>
<dbReference type="Gene3D" id="1.20.120.140">
    <property type="entry name" value="Signal recognition particle SRP54, nucleotide-binding domain"/>
    <property type="match status" value="1"/>
</dbReference>
<dbReference type="InterPro" id="IPR042101">
    <property type="entry name" value="SRP54_N_sf"/>
</dbReference>
<dbReference type="InterPro" id="IPR003593">
    <property type="entry name" value="AAA+_ATPase"/>
</dbReference>
<dbReference type="GO" id="GO:0048500">
    <property type="term" value="C:signal recognition particle"/>
    <property type="evidence" value="ECO:0007669"/>
    <property type="project" value="UniProtKB-UniRule"/>
</dbReference>
<evidence type="ECO:0000256" key="3">
    <source>
        <dbReference type="ARBA" id="ARBA00022801"/>
    </source>
</evidence>
<name>A0A1M3KWX3_9BACT</name>
<comment type="catalytic activity">
    <reaction evidence="8 9">
        <text>GTP + H2O = GDP + phosphate + H(+)</text>
        <dbReference type="Rhea" id="RHEA:19669"/>
        <dbReference type="ChEBI" id="CHEBI:15377"/>
        <dbReference type="ChEBI" id="CHEBI:15378"/>
        <dbReference type="ChEBI" id="CHEBI:37565"/>
        <dbReference type="ChEBI" id="CHEBI:43474"/>
        <dbReference type="ChEBI" id="CHEBI:58189"/>
        <dbReference type="EC" id="3.6.5.4"/>
    </reaction>
</comment>
<dbReference type="Gene3D" id="3.40.50.300">
    <property type="entry name" value="P-loop containing nucleotide triphosphate hydrolases"/>
    <property type="match status" value="1"/>
</dbReference>
<keyword evidence="4 9" id="KW-0694">RNA-binding</keyword>
<comment type="function">
    <text evidence="9">Involved in targeting and insertion of nascent membrane proteins into the cytoplasmic membrane. Binds to the hydrophobic signal sequence of the ribosome-nascent chain (RNC) as it emerges from the ribosomes. The SRP-RNC complex is then targeted to the cytoplasmic membrane where it interacts with the SRP receptor FtsY.</text>
</comment>
<feature type="binding site" evidence="9">
    <location>
        <begin position="188"/>
        <end position="192"/>
    </location>
    <ligand>
        <name>GTP</name>
        <dbReference type="ChEBI" id="CHEBI:37565"/>
    </ligand>
</feature>
<evidence type="ECO:0000259" key="10">
    <source>
        <dbReference type="PROSITE" id="PS00300"/>
    </source>
</evidence>
<dbReference type="Pfam" id="PF00448">
    <property type="entry name" value="SRP54"/>
    <property type="match status" value="1"/>
</dbReference>
<evidence type="ECO:0000313" key="11">
    <source>
        <dbReference type="EMBL" id="OJX56912.1"/>
    </source>
</evidence>
<dbReference type="STRING" id="1895771.BGO89_10335"/>
<dbReference type="PANTHER" id="PTHR11564">
    <property type="entry name" value="SIGNAL RECOGNITION PARTICLE 54K PROTEIN SRP54"/>
    <property type="match status" value="1"/>
</dbReference>
<evidence type="ECO:0000256" key="1">
    <source>
        <dbReference type="ARBA" id="ARBA00005450"/>
    </source>
</evidence>
<feature type="domain" description="SRP54-type proteins GTP-binding" evidence="10">
    <location>
        <begin position="267"/>
        <end position="280"/>
    </location>
</feature>